<protein>
    <submittedName>
        <fullName evidence="2">Uncharacterized protein</fullName>
    </submittedName>
</protein>
<feature type="compositionally biased region" description="Basic and acidic residues" evidence="1">
    <location>
        <begin position="45"/>
        <end position="63"/>
    </location>
</feature>
<dbReference type="Proteomes" id="UP000297535">
    <property type="component" value="Unassembled WGS sequence"/>
</dbReference>
<keyword evidence="3" id="KW-1185">Reference proteome</keyword>
<gene>
    <name evidence="2" type="ORF">EU555_05830</name>
</gene>
<feature type="compositionally biased region" description="Basic and acidic residues" evidence="1">
    <location>
        <begin position="15"/>
        <end position="29"/>
    </location>
</feature>
<evidence type="ECO:0000313" key="2">
    <source>
        <dbReference type="EMBL" id="TGE01123.1"/>
    </source>
</evidence>
<dbReference type="EMBL" id="SRLB01000004">
    <property type="protein sequence ID" value="TGE01123.1"/>
    <property type="molecule type" value="Genomic_DNA"/>
</dbReference>
<evidence type="ECO:0000256" key="1">
    <source>
        <dbReference type="SAM" id="MobiDB-lite"/>
    </source>
</evidence>
<sequence>MIEIPESWWSGTARAADRSARDRSDEGRASDAAPILGQPARLRHSKAEASNKKFFPDFTREEK</sequence>
<proteinExistence type="predicted"/>
<evidence type="ECO:0000313" key="3">
    <source>
        <dbReference type="Proteomes" id="UP000297535"/>
    </source>
</evidence>
<organism evidence="2 3">
    <name type="scientific">Methylobacterium nonmethylotrophicum</name>
    <dbReference type="NCBI Taxonomy" id="1141884"/>
    <lineage>
        <taxon>Bacteria</taxon>
        <taxon>Pseudomonadati</taxon>
        <taxon>Pseudomonadota</taxon>
        <taxon>Alphaproteobacteria</taxon>
        <taxon>Hyphomicrobiales</taxon>
        <taxon>Methylobacteriaceae</taxon>
        <taxon>Methylobacterium</taxon>
    </lineage>
</organism>
<comment type="caution">
    <text evidence="2">The sequence shown here is derived from an EMBL/GenBank/DDBJ whole genome shotgun (WGS) entry which is preliminary data.</text>
</comment>
<dbReference type="AlphaFoldDB" id="A0A4Z0NV18"/>
<reference evidence="2 3" key="1">
    <citation type="submission" date="2019-04" db="EMBL/GenBank/DDBJ databases">
        <authorList>
            <person name="Feng G."/>
            <person name="Zhu H."/>
        </authorList>
    </citation>
    <scope>NUCLEOTIDE SEQUENCE [LARGE SCALE GENOMIC DNA]</scope>
    <source>
        <strain evidence="2 3">6HR-1</strain>
    </source>
</reference>
<dbReference type="RefSeq" id="WP_135413727.1">
    <property type="nucleotide sequence ID" value="NZ_SRLB01000004.1"/>
</dbReference>
<feature type="region of interest" description="Disordered" evidence="1">
    <location>
        <begin position="1"/>
        <end position="63"/>
    </location>
</feature>
<accession>A0A4Z0NV18</accession>
<name>A0A4Z0NV18_9HYPH</name>